<dbReference type="Pfam" id="PF07714">
    <property type="entry name" value="PK_Tyr_Ser-Thr"/>
    <property type="match status" value="1"/>
</dbReference>
<dbReference type="GO" id="GO:0005524">
    <property type="term" value="F:ATP binding"/>
    <property type="evidence" value="ECO:0007669"/>
    <property type="project" value="UniProtKB-UniRule"/>
</dbReference>
<comment type="caution">
    <text evidence="4">The sequence shown here is derived from an EMBL/GenBank/DDBJ whole genome shotgun (WGS) entry which is preliminary data.</text>
</comment>
<dbReference type="PANTHER" id="PTHR44329:SF6">
    <property type="entry name" value="RECEPTOR-INTERACTING SERINE_THREONINE-PROTEIN KINASE 1"/>
    <property type="match status" value="1"/>
</dbReference>
<dbReference type="InterPro" id="IPR011009">
    <property type="entry name" value="Kinase-like_dom_sf"/>
</dbReference>
<dbReference type="InterPro" id="IPR019734">
    <property type="entry name" value="TPR_rpt"/>
</dbReference>
<dbReference type="InterPro" id="IPR013083">
    <property type="entry name" value="Znf_RING/FYVE/PHD"/>
</dbReference>
<feature type="repeat" description="TPR" evidence="1">
    <location>
        <begin position="1033"/>
        <end position="1066"/>
    </location>
</feature>
<keyword evidence="2" id="KW-0547">Nucleotide-binding</keyword>
<dbReference type="SUPFAM" id="SSF57850">
    <property type="entry name" value="RING/U-box"/>
    <property type="match status" value="1"/>
</dbReference>
<sequence>MAENFETEDLNYYIDWLDNSITEEHIKYYEYSDFTNIQQIGKGSYGNVIRVNWKNSNRLFAIKSFNNDKQTLKEVVKELKLHRSVDDHGNIVRLYGITKIEDTIHQMNKYSLILEYANNGTLSTYLNEHFNKLDWNEKCLLALQLASAVEFLHEKDIIHRDLHQNNILVHEKNIKLADFGLSKKIAEASSDASKIFGVIPYIDPESFNNQRQNYKLNKKSDVYSVGVLLWQISSGDEPFKTKGFDYDAYLVLKILNGEREEMIDGTPVEYNKLYTECWKYESNERPNMQEVVTVLEAIISSEQNDVIIYDFNEKKELKEYQSNSSSSKGTIDINDDLINDITSLNIVSGIIKQSENVSSSVSSQAMKPSLDDISVYNNDLINDIISLNVVSGIIMESKNCMPNVSNQVTEPSVDDTCVYKNQLLLKLENEGFTAPDDKAEELIKNLTNPKYLYALKLLIENLRNNFSSQILINSLKSLSNPDLFDYYSKDYMARLELHLRTWVAVLERIQFSQPPIILSEDLQDKVYNSLMKFSEIYYKTTQVVDNNLKLNFRQEKDEIYNYNINFLLIYLRDTLNSLRENETWFQELLKKIRELLKTILNIIPSSKAAIPNNDCTILSLLNQARQSLSFKYPVASYYINWRIMLIIQYNLFIWSEGSEKIINKKFGELILMEYIWSFLEIEWNDVAEKSILDSQTKFDEVSNKIIKDLKNSKGLLNDITGNEPIALPHTLWFGILDLAQNLIQRSSRIATYGLCYYLAIESLNKAPSSFIQFKSIELLLHLYNIDNRMFSMIEIDFEQYTQKLNENNLTDPIEKFQNLLTFVKEKYLEDLKILGNNTGKGKERKEKGINQNLKIEQIPNSNILDVIADEITCPISSEPTDQLCILKCQHILSLNNLKKLKQKICPKCRENFKDNDIRNLPQNSIYKNLYTRFFESGHILPFIELENSGQTIDNQYDNDDSDNSEVDPLLTKKKKFMNSIIKLNSKISSSILSRITKKQRPTYQNIINEINEKHYEKAELLCKEFLHFFPKSYSLRCILAYIYRCLNNYEQAHFYLEEAININPKKPVAYFICGEIHFRQNKYDEAIDYLKKSLEYKAKLTNLYTILGNSYLLRISYVNDYTEAAENYNISLKNDPNNCLCLKNCAYSYEKKGLYLNSLMLLDKLLNINKKDSLILCYYGEILCNMTQYSKAISYFTKANIIDPENIHNLNKRAIVYYILQEYDKVLSDLDIIIQLDPKSSSAYYLKSLTYYTKKDIDNATIVFNKYTELSNLLNSDNILEKIQLFYLECLLNEDSSYDLINMLTKINQIPHIYESKSLLFIRCKIYIELKEYYEAKVDLDMLFELTADGYHKCFSYIHSLQKYSDFWSYLCKNNKNDFVTINELSKYMYKEKKVYFISNLINSNEFYQESDSSLSGLVLCSKNNKLYLDLPTLKCDDFYYLICKMNVKKIISEDCYIKFIVKPDNRQKEHMLKYKDVSKLEGLGWIEYELFWGLVNFQLSIEVYSVDMQIDYVRLGHNANTITCIPNMSMMGYLLPDYPQFLSNVPETFKDKYFLRKEMENLLDLKDILSIL</sequence>
<name>A0A015KGC8_RHIIW</name>
<protein>
    <submittedName>
        <fullName evidence="4">Mkk2p</fullName>
    </submittedName>
</protein>
<dbReference type="PROSITE" id="PS50011">
    <property type="entry name" value="PROTEIN_KINASE_DOM"/>
    <property type="match status" value="1"/>
</dbReference>
<feature type="domain" description="Protein kinase" evidence="3">
    <location>
        <begin position="34"/>
        <end position="299"/>
    </location>
</feature>
<keyword evidence="1" id="KW-0802">TPR repeat</keyword>
<dbReference type="PROSITE" id="PS50005">
    <property type="entry name" value="TPR"/>
    <property type="match status" value="3"/>
</dbReference>
<dbReference type="Pfam" id="PF12895">
    <property type="entry name" value="ANAPC3"/>
    <property type="match status" value="1"/>
</dbReference>
<dbReference type="SUPFAM" id="SSF48452">
    <property type="entry name" value="TPR-like"/>
    <property type="match status" value="1"/>
</dbReference>
<evidence type="ECO:0000313" key="4">
    <source>
        <dbReference type="EMBL" id="EXX58651.1"/>
    </source>
</evidence>
<dbReference type="InterPro" id="IPR011990">
    <property type="entry name" value="TPR-like_helical_dom_sf"/>
</dbReference>
<feature type="binding site" evidence="2">
    <location>
        <position position="63"/>
    </location>
    <ligand>
        <name>ATP</name>
        <dbReference type="ChEBI" id="CHEBI:30616"/>
    </ligand>
</feature>
<dbReference type="SMR" id="A0A015KGC8"/>
<dbReference type="SUPFAM" id="SSF56112">
    <property type="entry name" value="Protein kinase-like (PK-like)"/>
    <property type="match status" value="1"/>
</dbReference>
<evidence type="ECO:0000256" key="1">
    <source>
        <dbReference type="PROSITE-ProRule" id="PRU00339"/>
    </source>
</evidence>
<dbReference type="InterPro" id="IPR017441">
    <property type="entry name" value="Protein_kinase_ATP_BS"/>
</dbReference>
<feature type="repeat" description="TPR" evidence="1">
    <location>
        <begin position="1067"/>
        <end position="1100"/>
    </location>
</feature>
<dbReference type="Gene3D" id="1.25.40.10">
    <property type="entry name" value="Tetratricopeptide repeat domain"/>
    <property type="match status" value="2"/>
</dbReference>
<dbReference type="HOGENOM" id="CLU_003439_0_0_1"/>
<dbReference type="PANTHER" id="PTHR44329">
    <property type="entry name" value="SERINE/THREONINE-PROTEIN KINASE TNNI3K-RELATED"/>
    <property type="match status" value="1"/>
</dbReference>
<evidence type="ECO:0000313" key="5">
    <source>
        <dbReference type="Proteomes" id="UP000022910"/>
    </source>
</evidence>
<reference evidence="4 5" key="1">
    <citation type="submission" date="2014-02" db="EMBL/GenBank/DDBJ databases">
        <title>Single nucleus genome sequencing reveals high similarity among nuclei of an endomycorrhizal fungus.</title>
        <authorList>
            <person name="Lin K."/>
            <person name="Geurts R."/>
            <person name="Zhang Z."/>
            <person name="Limpens E."/>
            <person name="Saunders D.G."/>
            <person name="Mu D."/>
            <person name="Pang E."/>
            <person name="Cao H."/>
            <person name="Cha H."/>
            <person name="Lin T."/>
            <person name="Zhou Q."/>
            <person name="Shang Y."/>
            <person name="Li Y."/>
            <person name="Ivanov S."/>
            <person name="Sharma T."/>
            <person name="Velzen R.V."/>
            <person name="Ruijter N.D."/>
            <person name="Aanen D.K."/>
            <person name="Win J."/>
            <person name="Kamoun S."/>
            <person name="Bisseling T."/>
            <person name="Huang S."/>
        </authorList>
    </citation>
    <scope>NUCLEOTIDE SEQUENCE [LARGE SCALE GENOMIC DNA]</scope>
    <source>
        <strain evidence="5">DAOM197198w</strain>
    </source>
</reference>
<gene>
    <name evidence="4" type="ORF">RirG_195990</name>
</gene>
<proteinExistence type="predicted"/>
<accession>A0A015KGC8</accession>
<keyword evidence="5" id="KW-1185">Reference proteome</keyword>
<dbReference type="InterPro" id="IPR001245">
    <property type="entry name" value="Ser-Thr/Tyr_kinase_cat_dom"/>
</dbReference>
<dbReference type="Proteomes" id="UP000022910">
    <property type="component" value="Unassembled WGS sequence"/>
</dbReference>
<dbReference type="SMART" id="SM00028">
    <property type="entry name" value="TPR"/>
    <property type="match status" value="7"/>
</dbReference>
<dbReference type="InterPro" id="IPR000719">
    <property type="entry name" value="Prot_kinase_dom"/>
</dbReference>
<dbReference type="Gene3D" id="3.30.40.10">
    <property type="entry name" value="Zinc/RING finger domain, C3HC4 (zinc finger)"/>
    <property type="match status" value="1"/>
</dbReference>
<feature type="repeat" description="TPR" evidence="1">
    <location>
        <begin position="1173"/>
        <end position="1206"/>
    </location>
</feature>
<evidence type="ECO:0000259" key="3">
    <source>
        <dbReference type="PROSITE" id="PS50011"/>
    </source>
</evidence>
<dbReference type="InterPro" id="IPR051681">
    <property type="entry name" value="Ser/Thr_Kinases-Pseudokinases"/>
</dbReference>
<dbReference type="GO" id="GO:0004674">
    <property type="term" value="F:protein serine/threonine kinase activity"/>
    <property type="evidence" value="ECO:0007669"/>
    <property type="project" value="TreeGrafter"/>
</dbReference>
<evidence type="ECO:0000256" key="2">
    <source>
        <dbReference type="PROSITE-ProRule" id="PRU10141"/>
    </source>
</evidence>
<dbReference type="Gene3D" id="1.10.510.10">
    <property type="entry name" value="Transferase(Phosphotransferase) domain 1"/>
    <property type="match status" value="1"/>
</dbReference>
<dbReference type="PRINTS" id="PR00109">
    <property type="entry name" value="TYRKINASE"/>
</dbReference>
<dbReference type="SUPFAM" id="SSF81901">
    <property type="entry name" value="HCP-like"/>
    <property type="match status" value="1"/>
</dbReference>
<dbReference type="OrthoDB" id="2383248at2759"/>
<dbReference type="EMBL" id="JEMT01026646">
    <property type="protein sequence ID" value="EXX58651.1"/>
    <property type="molecule type" value="Genomic_DNA"/>
</dbReference>
<organism evidence="4 5">
    <name type="scientific">Rhizophagus irregularis (strain DAOM 197198w)</name>
    <name type="common">Glomus intraradices</name>
    <dbReference type="NCBI Taxonomy" id="1432141"/>
    <lineage>
        <taxon>Eukaryota</taxon>
        <taxon>Fungi</taxon>
        <taxon>Fungi incertae sedis</taxon>
        <taxon>Mucoromycota</taxon>
        <taxon>Glomeromycotina</taxon>
        <taxon>Glomeromycetes</taxon>
        <taxon>Glomerales</taxon>
        <taxon>Glomeraceae</taxon>
        <taxon>Rhizophagus</taxon>
    </lineage>
</organism>
<dbReference type="PROSITE" id="PS00107">
    <property type="entry name" value="PROTEIN_KINASE_ATP"/>
    <property type="match status" value="1"/>
</dbReference>
<keyword evidence="2" id="KW-0067">ATP-binding</keyword>
<dbReference type="Pfam" id="PF13181">
    <property type="entry name" value="TPR_8"/>
    <property type="match status" value="1"/>
</dbReference>